<keyword evidence="2 4" id="KW-0689">Ribosomal protein</keyword>
<organism evidence="6 7">
    <name type="scientific">Mycoplasmopsis ciconiae</name>
    <dbReference type="NCBI Taxonomy" id="561067"/>
    <lineage>
        <taxon>Bacteria</taxon>
        <taxon>Bacillati</taxon>
        <taxon>Mycoplasmatota</taxon>
        <taxon>Mycoplasmoidales</taxon>
        <taxon>Metamycoplasmataceae</taxon>
        <taxon>Mycoplasmopsis</taxon>
    </lineage>
</organism>
<dbReference type="InterPro" id="IPR036870">
    <property type="entry name" value="Ribosomal_bS18_sf"/>
</dbReference>
<dbReference type="HAMAP" id="MF_00270">
    <property type="entry name" value="Ribosomal_bS18"/>
    <property type="match status" value="1"/>
</dbReference>
<dbReference type="PANTHER" id="PTHR13479:SF40">
    <property type="entry name" value="SMALL RIBOSOMAL SUBUNIT PROTEIN BS18M"/>
    <property type="match status" value="1"/>
</dbReference>
<evidence type="ECO:0000256" key="5">
    <source>
        <dbReference type="RuleBase" id="RU003910"/>
    </source>
</evidence>
<dbReference type="PRINTS" id="PR00974">
    <property type="entry name" value="RIBOSOMALS18"/>
</dbReference>
<comment type="subunit">
    <text evidence="4">Part of the 30S ribosomal subunit. Forms a tight heterodimer with protein bS6.</text>
</comment>
<accession>A0ABU7MKJ7</accession>
<gene>
    <name evidence="4 6" type="primary">rpsR</name>
    <name evidence="6" type="ORF">V2E24_00445</name>
</gene>
<evidence type="ECO:0000313" key="6">
    <source>
        <dbReference type="EMBL" id="MEE3928047.1"/>
    </source>
</evidence>
<dbReference type="Proteomes" id="UP001344817">
    <property type="component" value="Unassembled WGS sequence"/>
</dbReference>
<protein>
    <recommendedName>
        <fullName evidence="4">Small ribosomal subunit protein bS18</fullName>
    </recommendedName>
</protein>
<sequence>MAFIKNKKGFSSRRKVCEFCENKQDYVDYKNTDLLKRYVNATGQIKPSGATGTCARHQRRVTTAIKRAREMALIPYTIVRVRTQK</sequence>
<dbReference type="GO" id="GO:0005840">
    <property type="term" value="C:ribosome"/>
    <property type="evidence" value="ECO:0007669"/>
    <property type="project" value="UniProtKB-KW"/>
</dbReference>
<comment type="caution">
    <text evidence="6">The sequence shown here is derived from an EMBL/GenBank/DDBJ whole genome shotgun (WGS) entry which is preliminary data.</text>
</comment>
<dbReference type="SUPFAM" id="SSF46911">
    <property type="entry name" value="Ribosomal protein S18"/>
    <property type="match status" value="1"/>
</dbReference>
<evidence type="ECO:0000256" key="3">
    <source>
        <dbReference type="ARBA" id="ARBA00023274"/>
    </source>
</evidence>
<dbReference type="NCBIfam" id="TIGR00165">
    <property type="entry name" value="S18"/>
    <property type="match status" value="1"/>
</dbReference>
<dbReference type="InterPro" id="IPR001648">
    <property type="entry name" value="Ribosomal_bS18"/>
</dbReference>
<name>A0ABU7MKJ7_9BACT</name>
<dbReference type="Gene3D" id="4.10.640.10">
    <property type="entry name" value="Ribosomal protein S18"/>
    <property type="match status" value="1"/>
</dbReference>
<keyword evidence="3 4" id="KW-0687">Ribonucleoprotein</keyword>
<comment type="function">
    <text evidence="4">Binds as a heterodimer with protein bS6 to the central domain of the 16S rRNA, where it helps stabilize the platform of the 30S subunit.</text>
</comment>
<evidence type="ECO:0000256" key="4">
    <source>
        <dbReference type="HAMAP-Rule" id="MF_00270"/>
    </source>
</evidence>
<reference evidence="6" key="1">
    <citation type="submission" date="2024-01" db="EMBL/GenBank/DDBJ databases">
        <title>Genome sequence of Mycoplasma ciconiae type strain DSM 25251.</title>
        <authorList>
            <person name="Spergser J."/>
        </authorList>
    </citation>
    <scope>NUCLEOTIDE SEQUENCE [LARGE SCALE GENOMIC DNA]</scope>
    <source>
        <strain evidence="6">DSM 25251</strain>
    </source>
</reference>
<keyword evidence="4" id="KW-0694">RNA-binding</keyword>
<comment type="similarity">
    <text evidence="1 4 5">Belongs to the bacterial ribosomal protein bS18 family.</text>
</comment>
<keyword evidence="4" id="KW-0699">rRNA-binding</keyword>
<evidence type="ECO:0000256" key="1">
    <source>
        <dbReference type="ARBA" id="ARBA00005589"/>
    </source>
</evidence>
<dbReference type="PANTHER" id="PTHR13479">
    <property type="entry name" value="30S RIBOSOMAL PROTEIN S18"/>
    <property type="match status" value="1"/>
</dbReference>
<evidence type="ECO:0000313" key="7">
    <source>
        <dbReference type="Proteomes" id="UP001344817"/>
    </source>
</evidence>
<dbReference type="RefSeq" id="WP_330500462.1">
    <property type="nucleotide sequence ID" value="NZ_JAZDWZ010000001.1"/>
</dbReference>
<dbReference type="EMBL" id="JAZDWZ010000001">
    <property type="protein sequence ID" value="MEE3928047.1"/>
    <property type="molecule type" value="Genomic_DNA"/>
</dbReference>
<proteinExistence type="inferred from homology"/>
<keyword evidence="7" id="KW-1185">Reference proteome</keyword>
<evidence type="ECO:0000256" key="2">
    <source>
        <dbReference type="ARBA" id="ARBA00022980"/>
    </source>
</evidence>
<dbReference type="Pfam" id="PF01084">
    <property type="entry name" value="Ribosomal_S18"/>
    <property type="match status" value="1"/>
</dbReference>